<dbReference type="Pfam" id="PF01571">
    <property type="entry name" value="GCV_T"/>
    <property type="match status" value="1"/>
</dbReference>
<dbReference type="InterPro" id="IPR028896">
    <property type="entry name" value="GcvT/YgfZ/DmdA"/>
</dbReference>
<protein>
    <submittedName>
        <fullName evidence="3">Glycine cleavage system protein T</fullName>
    </submittedName>
</protein>
<dbReference type="InterPro" id="IPR015421">
    <property type="entry name" value="PyrdxlP-dep_Trfase_major"/>
</dbReference>
<dbReference type="AlphaFoldDB" id="A0A8J6TLU0"/>
<sequence length="883" mass="99217">MSGFLRTVFYDRHVALGAKMVEFFGWEMPIFYPTGIVKEHLATRKAAGVFDVSHMGRFIIRGTGALKFLQHVLSNNAEALDIRETGAQYTIIPNKTGGAVDDAYLYRFVEDEYLLVVNGANREKDWNHFQSFLNDFDNVELTDRTKEIAMLSLQGSKSRAILEAIVHSGRLPDPMRNAVSMVTISGVKVKVARTGYTGEPLCFELFADRKNGPMLWDLIVAKGATPVGLGARDTLRLEAALPLYGHELGADPEGKEIPVFACPLAKIAVSFSPLKGEFLGRAELAGQHEAFKKIIFRDYALIKDLPRMIKSIAVAGRGVAREGAKVFKGDKLIGHVTSGTMVPLWSVEGQGLESKQIDQHQLRSICLGYIDSDIVESETVKIEIRGKLVDAVVVPFHLRSEAPPYSRPIIFDHQLPAEELPTGDATVKVRRLLEKSVENTRWRQRECINLIPSEMTISPMVRLLSVMDPAFRYAEHKRFKAFYDADIFYYQGTEFIAEVELLLEEEMRKYMSCANVETRLISGQMANTAVFSAMADYINRVDRKIEPRRIQLVMNNHIGKGGHLSAQPMGALKDYVARNPRTERPAVINFPVMPDNPHRMDVKTTLELIDEHRPELIILGKSLILHKEPVAEIRQFLDAQKIDSVVMYDMAHVLGLIGPHFQEPFAEGADLVTGSTHKTYFGTQRGIVGSRYQENEERYELWEALMRRAFPGSVSNHHPGTLLGLLIAAYEMNHFRDEYQSRVIANAKSFARGLKECGLNVVGDPGIDFTETHQVLVNVGYSHGPEIAKRLEANNIICNYQTNTDEEGFTASGALRTGVSEMTRFGMQADDFRKLAVLIHDVVKNNKNVVDEVKALRGRFSELQFCFRGDEYDDVLQELHELL</sequence>
<feature type="domain" description="GCVT N-terminal" evidence="2">
    <location>
        <begin position="9"/>
        <end position="251"/>
    </location>
</feature>
<gene>
    <name evidence="3" type="ORF">H8E23_06500</name>
</gene>
<dbReference type="InterPro" id="IPR006222">
    <property type="entry name" value="GCVT_N"/>
</dbReference>
<dbReference type="PANTHER" id="PTHR43757">
    <property type="entry name" value="AMINOMETHYLTRANSFERASE"/>
    <property type="match status" value="1"/>
</dbReference>
<organism evidence="3 4">
    <name type="scientific">Candidatus Desulfatibia profunda</name>
    <dbReference type="NCBI Taxonomy" id="2841695"/>
    <lineage>
        <taxon>Bacteria</taxon>
        <taxon>Pseudomonadati</taxon>
        <taxon>Thermodesulfobacteriota</taxon>
        <taxon>Desulfobacteria</taxon>
        <taxon>Desulfobacterales</taxon>
        <taxon>Desulfobacterales incertae sedis</taxon>
        <taxon>Candidatus Desulfatibia</taxon>
    </lineage>
</organism>
<dbReference type="Proteomes" id="UP000603434">
    <property type="component" value="Unassembled WGS sequence"/>
</dbReference>
<dbReference type="InterPro" id="IPR027266">
    <property type="entry name" value="TrmE/GcvT-like"/>
</dbReference>
<evidence type="ECO:0000259" key="2">
    <source>
        <dbReference type="Pfam" id="PF01571"/>
    </source>
</evidence>
<dbReference type="GO" id="GO:0005829">
    <property type="term" value="C:cytosol"/>
    <property type="evidence" value="ECO:0007669"/>
    <property type="project" value="TreeGrafter"/>
</dbReference>
<accession>A0A8J6TLU0</accession>
<feature type="domain" description="Serine hydroxymethyltransferase-like" evidence="1">
    <location>
        <begin position="436"/>
        <end position="839"/>
    </location>
</feature>
<evidence type="ECO:0000313" key="4">
    <source>
        <dbReference type="Proteomes" id="UP000603434"/>
    </source>
</evidence>
<dbReference type="InterPro" id="IPR039429">
    <property type="entry name" value="SHMT-like_dom"/>
</dbReference>
<dbReference type="SUPFAM" id="SSF103025">
    <property type="entry name" value="Folate-binding domain"/>
    <property type="match status" value="1"/>
</dbReference>
<comment type="caution">
    <text evidence="3">The sequence shown here is derived from an EMBL/GenBank/DDBJ whole genome shotgun (WGS) entry which is preliminary data.</text>
</comment>
<reference evidence="3 4" key="1">
    <citation type="submission" date="2020-08" db="EMBL/GenBank/DDBJ databases">
        <title>Bridging the membrane lipid divide: bacteria of the FCB group superphylum have the potential to synthesize archaeal ether lipids.</title>
        <authorList>
            <person name="Villanueva L."/>
            <person name="Von Meijenfeldt F.A.B."/>
            <person name="Westbye A.B."/>
            <person name="Yadav S."/>
            <person name="Hopmans E.C."/>
            <person name="Dutilh B.E."/>
            <person name="Sinninghe Damste J.S."/>
        </authorList>
    </citation>
    <scope>NUCLEOTIDE SEQUENCE [LARGE SCALE GENOMIC DNA]</scope>
    <source>
        <strain evidence="3">NIOZ-UU30</strain>
    </source>
</reference>
<dbReference type="InterPro" id="IPR029043">
    <property type="entry name" value="GcvT/YgfZ_C"/>
</dbReference>
<proteinExistence type="predicted"/>
<dbReference type="Pfam" id="PF00464">
    <property type="entry name" value="SHMT"/>
    <property type="match status" value="1"/>
</dbReference>
<dbReference type="SUPFAM" id="SSF53383">
    <property type="entry name" value="PLP-dependent transferases"/>
    <property type="match status" value="1"/>
</dbReference>
<dbReference type="InterPro" id="IPR015422">
    <property type="entry name" value="PyrdxlP-dep_Trfase_small"/>
</dbReference>
<dbReference type="Gene3D" id="3.40.640.10">
    <property type="entry name" value="Type I PLP-dependent aspartate aminotransferase-like (Major domain)"/>
    <property type="match status" value="1"/>
</dbReference>
<dbReference type="EMBL" id="JACNJH010000117">
    <property type="protein sequence ID" value="MBC8361028.1"/>
    <property type="molecule type" value="Genomic_DNA"/>
</dbReference>
<evidence type="ECO:0000259" key="1">
    <source>
        <dbReference type="Pfam" id="PF00464"/>
    </source>
</evidence>
<name>A0A8J6TLU0_9BACT</name>
<dbReference type="InterPro" id="IPR015424">
    <property type="entry name" value="PyrdxlP-dep_Trfase"/>
</dbReference>
<dbReference type="Gene3D" id="3.90.1150.10">
    <property type="entry name" value="Aspartate Aminotransferase, domain 1"/>
    <property type="match status" value="1"/>
</dbReference>
<dbReference type="SUPFAM" id="SSF101790">
    <property type="entry name" value="Aminomethyltransferase beta-barrel domain"/>
    <property type="match status" value="1"/>
</dbReference>
<dbReference type="Gene3D" id="3.30.1360.120">
    <property type="entry name" value="Probable tRNA modification gtpase trme, domain 1"/>
    <property type="match status" value="1"/>
</dbReference>
<evidence type="ECO:0000313" key="3">
    <source>
        <dbReference type="EMBL" id="MBC8361028.1"/>
    </source>
</evidence>
<dbReference type="PANTHER" id="PTHR43757:SF2">
    <property type="entry name" value="AMINOMETHYLTRANSFERASE, MITOCHONDRIAL"/>
    <property type="match status" value="1"/>
</dbReference>